<gene>
    <name evidence="2" type="ORF">LCGC14_1208770</name>
</gene>
<organism evidence="2">
    <name type="scientific">marine sediment metagenome</name>
    <dbReference type="NCBI Taxonomy" id="412755"/>
    <lineage>
        <taxon>unclassified sequences</taxon>
        <taxon>metagenomes</taxon>
        <taxon>ecological metagenomes</taxon>
    </lineage>
</organism>
<dbReference type="AlphaFoldDB" id="A0A0F9PJE0"/>
<protein>
    <recommendedName>
        <fullName evidence="1">RRXRR domain-containing protein</fullName>
    </recommendedName>
</protein>
<feature type="domain" description="RRXRR" evidence="1">
    <location>
        <begin position="3"/>
        <end position="148"/>
    </location>
</feature>
<name>A0A0F9PJE0_9ZZZZ</name>
<accession>A0A0F9PJE0</accession>
<proteinExistence type="predicted"/>
<evidence type="ECO:0000259" key="1">
    <source>
        <dbReference type="Pfam" id="PF14239"/>
    </source>
</evidence>
<comment type="caution">
    <text evidence="2">The sequence shown here is derived from an EMBL/GenBank/DDBJ whole genome shotgun (WGS) entry which is preliminary data.</text>
</comment>
<dbReference type="Pfam" id="PF14239">
    <property type="entry name" value="RRXRR"/>
    <property type="match status" value="1"/>
</dbReference>
<sequence length="337" mass="38904">MFVPVVNKNNEPLMPTIPSRARRWVRSGKATPFFKKGVFCVRLNVEPSNNEKQDIAVGIDPGSKREGYTIKSESHTYLNILTETPYWVSKAVEVRRNMRKARRFRLRRRPARFNNRKGKFLAPSARARWQLKLNICKWLQKIFPATHYYAVEDIKAKSWKGAKKWNKSFSPLEVGKQWFYKELRTLGELTLKQGYETKELRDDLGLKKSSSKLADKFECHNVDSWVLANCMVGGHSRPDNKDILKIIPLRFHRRQLHVFQCAKGGVRRNHGSTRSLGFKRGSLVKHNKRGLCYVGGTSKGRISLHSLATGIRFCQNAKVQDCVFKSYSSTRSQYLSP</sequence>
<dbReference type="InterPro" id="IPR025938">
    <property type="entry name" value="RRXRR_dom"/>
</dbReference>
<reference evidence="2" key="1">
    <citation type="journal article" date="2015" name="Nature">
        <title>Complex archaea that bridge the gap between prokaryotes and eukaryotes.</title>
        <authorList>
            <person name="Spang A."/>
            <person name="Saw J.H."/>
            <person name="Jorgensen S.L."/>
            <person name="Zaremba-Niedzwiedzka K."/>
            <person name="Martijn J."/>
            <person name="Lind A.E."/>
            <person name="van Eijk R."/>
            <person name="Schleper C."/>
            <person name="Guy L."/>
            <person name="Ettema T.J."/>
        </authorList>
    </citation>
    <scope>NUCLEOTIDE SEQUENCE</scope>
</reference>
<evidence type="ECO:0000313" key="2">
    <source>
        <dbReference type="EMBL" id="KKM93402.1"/>
    </source>
</evidence>
<dbReference type="EMBL" id="LAZR01006268">
    <property type="protein sequence ID" value="KKM93402.1"/>
    <property type="molecule type" value="Genomic_DNA"/>
</dbReference>